<dbReference type="InterPro" id="IPR004659">
    <property type="entry name" value="RNase_E/G"/>
</dbReference>
<keyword evidence="8" id="KW-0460">Magnesium</keyword>
<comment type="cofactor">
    <cofactor evidence="1">
        <name>Mg(2+)</name>
        <dbReference type="ChEBI" id="CHEBI:18420"/>
    </cofactor>
</comment>
<gene>
    <name evidence="12" type="ORF">QE109_09425</name>
</gene>
<evidence type="ECO:0000256" key="10">
    <source>
        <dbReference type="ARBA" id="ARBA00023136"/>
    </source>
</evidence>
<keyword evidence="4" id="KW-0540">Nuclease</keyword>
<dbReference type="Proteomes" id="UP001158045">
    <property type="component" value="Unassembled WGS sequence"/>
</dbReference>
<evidence type="ECO:0000256" key="6">
    <source>
        <dbReference type="ARBA" id="ARBA00022759"/>
    </source>
</evidence>
<evidence type="ECO:0000313" key="13">
    <source>
        <dbReference type="Proteomes" id="UP001158045"/>
    </source>
</evidence>
<dbReference type="CDD" id="cd04453">
    <property type="entry name" value="S1_RNase_E"/>
    <property type="match status" value="1"/>
</dbReference>
<keyword evidence="9" id="KW-0694">RNA-binding</keyword>
<keyword evidence="3" id="KW-0997">Cell inner membrane</keyword>
<evidence type="ECO:0000256" key="3">
    <source>
        <dbReference type="ARBA" id="ARBA00022519"/>
    </source>
</evidence>
<dbReference type="SUPFAM" id="SSF50249">
    <property type="entry name" value="Nucleic acid-binding proteins"/>
    <property type="match status" value="1"/>
</dbReference>
<evidence type="ECO:0000256" key="9">
    <source>
        <dbReference type="ARBA" id="ARBA00022884"/>
    </source>
</evidence>
<name>A0ABT6ND97_9FIRM</name>
<keyword evidence="6" id="KW-0255">Endonuclease</keyword>
<keyword evidence="7" id="KW-0378">Hydrolase</keyword>
<protein>
    <submittedName>
        <fullName evidence="12">Ribonuclease E/G</fullName>
    </submittedName>
</protein>
<dbReference type="InterPro" id="IPR012340">
    <property type="entry name" value="NA-bd_OB-fold"/>
</dbReference>
<evidence type="ECO:0000256" key="2">
    <source>
        <dbReference type="ARBA" id="ARBA00022475"/>
    </source>
</evidence>
<feature type="domain" description="S1 motif" evidence="11">
    <location>
        <begin position="40"/>
        <end position="119"/>
    </location>
</feature>
<dbReference type="SMART" id="SM00316">
    <property type="entry name" value="S1"/>
    <property type="match status" value="1"/>
</dbReference>
<sequence>MKIFTLDRSPILSIASIFDNKTKQIEALFIENLLKPNRVGDIFTGKVISISDGMESAFIDIGLSSNCFIQRGELLRGLGISPNKVKGQPLSKLVKKGQMVLVQVEKAPYQTKGAQLTADVSLPGNYVVLMPKMNGVRISRKIEKTEDLASLELKMKSACKGFGLILRSGALKEGVTHDEIISEISSLVNQWEKILQAFEITSTVKCLYQKNILQEEVEEMLTEHPVDVYSVTTEEDKKWLLTIGISKQLISLKSPDTSLLIEHGVSLDQLLYKEKWETPEGVTVVLNELEAFTIIDVNSAKYVMDSKKRDSVFKVNAIAAAQILQKIKLLNISGIILIDFIDMLPQEQLSFTQHLLNSGYDKSNQIVIEDFTSLGILQLTKKRELPTIKDLLSFDYAERDLNYYQLYQLYLELKRTEKHTNTKQLKIELEDALYVFLRQNNLISDFNFKIELKHSFKNQNKFKIQSVKH</sequence>
<evidence type="ECO:0000256" key="5">
    <source>
        <dbReference type="ARBA" id="ARBA00022723"/>
    </source>
</evidence>
<comment type="caution">
    <text evidence="12">The sequence shown here is derived from an EMBL/GenBank/DDBJ whole genome shotgun (WGS) entry which is preliminary data.</text>
</comment>
<evidence type="ECO:0000256" key="8">
    <source>
        <dbReference type="ARBA" id="ARBA00022842"/>
    </source>
</evidence>
<evidence type="ECO:0000256" key="7">
    <source>
        <dbReference type="ARBA" id="ARBA00022801"/>
    </source>
</evidence>
<dbReference type="Gene3D" id="2.40.50.140">
    <property type="entry name" value="Nucleic acid-binding proteins"/>
    <property type="match status" value="1"/>
</dbReference>
<organism evidence="12 13">
    <name type="scientific">Fusibacter bizertensis</name>
    <dbReference type="NCBI Taxonomy" id="1488331"/>
    <lineage>
        <taxon>Bacteria</taxon>
        <taxon>Bacillati</taxon>
        <taxon>Bacillota</taxon>
        <taxon>Clostridia</taxon>
        <taxon>Eubacteriales</taxon>
        <taxon>Eubacteriales Family XII. Incertae Sedis</taxon>
        <taxon>Fusibacter</taxon>
    </lineage>
</organism>
<dbReference type="InterPro" id="IPR003029">
    <property type="entry name" value="S1_domain"/>
</dbReference>
<dbReference type="PROSITE" id="PS50126">
    <property type="entry name" value="S1"/>
    <property type="match status" value="1"/>
</dbReference>
<dbReference type="PANTHER" id="PTHR30001">
    <property type="entry name" value="RIBONUCLEASE"/>
    <property type="match status" value="1"/>
</dbReference>
<keyword evidence="10" id="KW-0472">Membrane</keyword>
<dbReference type="InterPro" id="IPR019307">
    <property type="entry name" value="RNA-bd_AU-1/RNase_E/G"/>
</dbReference>
<evidence type="ECO:0000313" key="12">
    <source>
        <dbReference type="EMBL" id="MDH8678366.1"/>
    </source>
</evidence>
<keyword evidence="13" id="KW-1185">Reference proteome</keyword>
<keyword evidence="2" id="KW-1003">Cell membrane</keyword>
<keyword evidence="5" id="KW-0479">Metal-binding</keyword>
<proteinExistence type="predicted"/>
<evidence type="ECO:0000259" key="11">
    <source>
        <dbReference type="PROSITE" id="PS50126"/>
    </source>
</evidence>
<dbReference type="EMBL" id="JARYZI010000005">
    <property type="protein sequence ID" value="MDH8678366.1"/>
    <property type="molecule type" value="Genomic_DNA"/>
</dbReference>
<dbReference type="PANTHER" id="PTHR30001:SF1">
    <property type="entry name" value="RIBONUCLEASE E_G-LIKE PROTEIN, CHLOROPLASTIC"/>
    <property type="match status" value="1"/>
</dbReference>
<evidence type="ECO:0000256" key="4">
    <source>
        <dbReference type="ARBA" id="ARBA00022722"/>
    </source>
</evidence>
<dbReference type="Pfam" id="PF00575">
    <property type="entry name" value="S1"/>
    <property type="match status" value="1"/>
</dbReference>
<reference evidence="12 13" key="1">
    <citation type="submission" date="2023-04" db="EMBL/GenBank/DDBJ databases">
        <title>Fusibacter bizertensis strain WBS, isolated from littoral bottom sediments of the Arctic seas - biochemical and genomic analysis.</title>
        <authorList>
            <person name="Brioukhanov A.L."/>
        </authorList>
    </citation>
    <scope>NUCLEOTIDE SEQUENCE [LARGE SCALE GENOMIC DNA]</scope>
    <source>
        <strain evidence="12 13">WBS</strain>
    </source>
</reference>
<evidence type="ECO:0000256" key="1">
    <source>
        <dbReference type="ARBA" id="ARBA00001946"/>
    </source>
</evidence>
<accession>A0ABT6ND97</accession>
<dbReference type="Pfam" id="PF10150">
    <property type="entry name" value="RNase_E_G"/>
    <property type="match status" value="1"/>
</dbReference>
<dbReference type="RefSeq" id="WP_281094209.1">
    <property type="nucleotide sequence ID" value="NZ_JARYZI010000005.1"/>
</dbReference>